<gene>
    <name evidence="2" type="ORF">BGZ96_006611</name>
</gene>
<accession>A0ABQ7JGS5</accession>
<organism evidence="2 3">
    <name type="scientific">Linnemannia gamsii</name>
    <dbReference type="NCBI Taxonomy" id="64522"/>
    <lineage>
        <taxon>Eukaryota</taxon>
        <taxon>Fungi</taxon>
        <taxon>Fungi incertae sedis</taxon>
        <taxon>Mucoromycota</taxon>
        <taxon>Mortierellomycotina</taxon>
        <taxon>Mortierellomycetes</taxon>
        <taxon>Mortierellales</taxon>
        <taxon>Mortierellaceae</taxon>
        <taxon>Linnemannia</taxon>
    </lineage>
</organism>
<protein>
    <recommendedName>
        <fullName evidence="4">Ribosome biogenesis protein SLX9</fullName>
    </recommendedName>
</protein>
<feature type="compositionally biased region" description="Polar residues" evidence="1">
    <location>
        <begin position="1"/>
        <end position="16"/>
    </location>
</feature>
<evidence type="ECO:0008006" key="4">
    <source>
        <dbReference type="Google" id="ProtNLM"/>
    </source>
</evidence>
<name>A0ABQ7JGS5_9FUNG</name>
<evidence type="ECO:0000313" key="3">
    <source>
        <dbReference type="Proteomes" id="UP001194696"/>
    </source>
</evidence>
<proteinExistence type="predicted"/>
<dbReference type="EMBL" id="JAAAIM010003202">
    <property type="protein sequence ID" value="KAG0268963.1"/>
    <property type="molecule type" value="Genomic_DNA"/>
</dbReference>
<feature type="non-terminal residue" evidence="2">
    <location>
        <position position="134"/>
    </location>
</feature>
<reference evidence="2 3" key="1">
    <citation type="journal article" date="2020" name="Fungal Divers.">
        <title>Resolving the Mortierellaceae phylogeny through synthesis of multi-gene phylogenetics and phylogenomics.</title>
        <authorList>
            <person name="Vandepol N."/>
            <person name="Liber J."/>
            <person name="Desiro A."/>
            <person name="Na H."/>
            <person name="Kennedy M."/>
            <person name="Barry K."/>
            <person name="Grigoriev I.V."/>
            <person name="Miller A.N."/>
            <person name="O'Donnell K."/>
            <person name="Stajich J.E."/>
            <person name="Bonito G."/>
        </authorList>
    </citation>
    <scope>NUCLEOTIDE SEQUENCE [LARGE SCALE GENOMIC DNA]</scope>
    <source>
        <strain evidence="2 3">AD045</strain>
    </source>
</reference>
<keyword evidence="3" id="KW-1185">Reference proteome</keyword>
<evidence type="ECO:0000256" key="1">
    <source>
        <dbReference type="SAM" id="MobiDB-lite"/>
    </source>
</evidence>
<comment type="caution">
    <text evidence="2">The sequence shown here is derived from an EMBL/GenBank/DDBJ whole genome shotgun (WGS) entry which is preliminary data.</text>
</comment>
<evidence type="ECO:0000313" key="2">
    <source>
        <dbReference type="EMBL" id="KAG0268963.1"/>
    </source>
</evidence>
<feature type="region of interest" description="Disordered" evidence="1">
    <location>
        <begin position="1"/>
        <end position="22"/>
    </location>
</feature>
<sequence>MATLPASPTTSNTFNLSPRRKNTAADIQFSTPNRITSQQIHEVGGGRKAAKKRQRLLQKPENKAVSALHKTIGDHSVLQAQTIQEVDDAQGFRNAAAGTLRKFESNKQLISESHRKEMQTKRAWQTLAAQERRM</sequence>
<dbReference type="Proteomes" id="UP001194696">
    <property type="component" value="Unassembled WGS sequence"/>
</dbReference>